<protein>
    <submittedName>
        <fullName evidence="7">Oidioi.mRNA.OKI2018_I69.PAR.g8475.t1.cds</fullName>
    </submittedName>
</protein>
<name>A0ABN7RKD9_OIKDI</name>
<feature type="transmembrane region" description="Helical" evidence="5">
    <location>
        <begin position="64"/>
        <end position="85"/>
    </location>
</feature>
<dbReference type="SUPFAM" id="SSF103473">
    <property type="entry name" value="MFS general substrate transporter"/>
    <property type="match status" value="1"/>
</dbReference>
<evidence type="ECO:0000256" key="3">
    <source>
        <dbReference type="ARBA" id="ARBA00022989"/>
    </source>
</evidence>
<dbReference type="InterPro" id="IPR036259">
    <property type="entry name" value="MFS_trans_sf"/>
</dbReference>
<dbReference type="InterPro" id="IPR020846">
    <property type="entry name" value="MFS_dom"/>
</dbReference>
<keyword evidence="4 5" id="KW-0472">Membrane</keyword>
<evidence type="ECO:0000256" key="5">
    <source>
        <dbReference type="SAM" id="Phobius"/>
    </source>
</evidence>
<dbReference type="Pfam" id="PF07690">
    <property type="entry name" value="MFS_1"/>
    <property type="match status" value="1"/>
</dbReference>
<feature type="domain" description="Major facilitator superfamily (MFS) profile" evidence="6">
    <location>
        <begin position="1"/>
        <end position="476"/>
    </location>
</feature>
<evidence type="ECO:0000313" key="8">
    <source>
        <dbReference type="Proteomes" id="UP001158576"/>
    </source>
</evidence>
<feature type="transmembrane region" description="Helical" evidence="5">
    <location>
        <begin position="91"/>
        <end position="113"/>
    </location>
</feature>
<feature type="transmembrane region" description="Helical" evidence="5">
    <location>
        <begin position="318"/>
        <end position="340"/>
    </location>
</feature>
<reference evidence="7 8" key="1">
    <citation type="submission" date="2021-04" db="EMBL/GenBank/DDBJ databases">
        <authorList>
            <person name="Bliznina A."/>
        </authorList>
    </citation>
    <scope>NUCLEOTIDE SEQUENCE [LARGE SCALE GENOMIC DNA]</scope>
</reference>
<feature type="transmembrane region" description="Helical" evidence="5">
    <location>
        <begin position="411"/>
        <end position="430"/>
    </location>
</feature>
<keyword evidence="8" id="KW-1185">Reference proteome</keyword>
<proteinExistence type="predicted"/>
<keyword evidence="2 5" id="KW-0812">Transmembrane</keyword>
<feature type="transmembrane region" description="Helical" evidence="5">
    <location>
        <begin position="125"/>
        <end position="145"/>
    </location>
</feature>
<evidence type="ECO:0000256" key="1">
    <source>
        <dbReference type="ARBA" id="ARBA00004141"/>
    </source>
</evidence>
<dbReference type="PANTHER" id="PTHR11662">
    <property type="entry name" value="SOLUTE CARRIER FAMILY 17"/>
    <property type="match status" value="1"/>
</dbReference>
<dbReference type="Proteomes" id="UP001158576">
    <property type="component" value="Chromosome PAR"/>
</dbReference>
<dbReference type="Gene3D" id="1.20.1250.20">
    <property type="entry name" value="MFS general substrate transporter like domains"/>
    <property type="match status" value="2"/>
</dbReference>
<dbReference type="EMBL" id="OU015568">
    <property type="protein sequence ID" value="CAG5076499.1"/>
    <property type="molecule type" value="Genomic_DNA"/>
</dbReference>
<accession>A0ABN7RKD9</accession>
<evidence type="ECO:0000256" key="2">
    <source>
        <dbReference type="ARBA" id="ARBA00022692"/>
    </source>
</evidence>
<dbReference type="PANTHER" id="PTHR11662:SF399">
    <property type="entry name" value="FI19708P1-RELATED"/>
    <property type="match status" value="1"/>
</dbReference>
<dbReference type="InterPro" id="IPR011701">
    <property type="entry name" value="MFS"/>
</dbReference>
<feature type="transmembrane region" description="Helical" evidence="5">
    <location>
        <begin position="151"/>
        <end position="177"/>
    </location>
</feature>
<organism evidence="7 8">
    <name type="scientific">Oikopleura dioica</name>
    <name type="common">Tunicate</name>
    <dbReference type="NCBI Taxonomy" id="34765"/>
    <lineage>
        <taxon>Eukaryota</taxon>
        <taxon>Metazoa</taxon>
        <taxon>Chordata</taxon>
        <taxon>Tunicata</taxon>
        <taxon>Appendicularia</taxon>
        <taxon>Copelata</taxon>
        <taxon>Oikopleuridae</taxon>
        <taxon>Oikopleura</taxon>
    </lineage>
</organism>
<sequence length="513" mass="56963">MIVTAGHYIARQNLNFTITVMTDPPAEEFTPVCSSEDISGPEISPNSSDIFNERKKYDWTTAQYGYMLGAFYIGYCAAVFPGALVAQKFGFHPTILFVCFGNALASFFFPILVDYSFAAGIFSRILLGLTSGPIMPSIQGAWYWWGCPEEITINIAIQSIGVTLGNCFGAIGTGLIIQHFNWQLSFYLSGLMMFLVGLLWLLMVDPIPEKEWPQNLSCLNCCKISARMTEEEKILIKSSRPPAVESPRKGSKKRRQKRRKFFRTLLRLRDMPIKSIISDPQLYIISFIWFAMSYVIYSATNNTPTYLRRVHGLPIQRITFLFGIISVSCLVVNVAIAIIADRMRKIMSSTFVRKTWTAGMGIIFLPSVVLVNFLGCDAKTIEFCLAVFVVCASTASTIGLKPLTADISGNYASVIFGFVNFIGNFAGFAAPRIMAFFLTGKNQGEPESWDMVFALPAGVFTIALGIFIAFGTAETRSWALTEKKEDRENGSNCKVLEGEKLVFAESSLSSDEI</sequence>
<feature type="transmembrane region" description="Helical" evidence="5">
    <location>
        <begin position="355"/>
        <end position="374"/>
    </location>
</feature>
<evidence type="ECO:0000259" key="6">
    <source>
        <dbReference type="PROSITE" id="PS50850"/>
    </source>
</evidence>
<comment type="subcellular location">
    <subcellularLocation>
        <location evidence="1">Membrane</location>
        <topology evidence="1">Multi-pass membrane protein</topology>
    </subcellularLocation>
</comment>
<feature type="transmembrane region" description="Helical" evidence="5">
    <location>
        <begin position="280"/>
        <end position="297"/>
    </location>
</feature>
<feature type="transmembrane region" description="Helical" evidence="5">
    <location>
        <begin position="184"/>
        <end position="203"/>
    </location>
</feature>
<dbReference type="InterPro" id="IPR050382">
    <property type="entry name" value="MFS_Na/Anion_cotransporter"/>
</dbReference>
<dbReference type="PROSITE" id="PS50850">
    <property type="entry name" value="MFS"/>
    <property type="match status" value="1"/>
</dbReference>
<evidence type="ECO:0000313" key="7">
    <source>
        <dbReference type="EMBL" id="CAG5076499.1"/>
    </source>
</evidence>
<gene>
    <name evidence="7" type="ORF">OKIOD_LOCUS33</name>
</gene>
<keyword evidence="3 5" id="KW-1133">Transmembrane helix</keyword>
<feature type="transmembrane region" description="Helical" evidence="5">
    <location>
        <begin position="451"/>
        <end position="470"/>
    </location>
</feature>
<evidence type="ECO:0000256" key="4">
    <source>
        <dbReference type="ARBA" id="ARBA00023136"/>
    </source>
</evidence>